<name>A0ABY5NRA7_9FLAO</name>
<keyword evidence="2" id="KW-1277">Toxin-antitoxin system</keyword>
<evidence type="ECO:0000256" key="4">
    <source>
        <dbReference type="ARBA" id="ARBA00023315"/>
    </source>
</evidence>
<sequence length="168" mass="19091">MALKIVLLEKKYEKTKFSCGYELLDNYIKKQAKQDVNRDLSACYVLLEDDDIIKGYYTLSANSIKREEFEDDLIKKLPPSYVEIPTILLGRLAIDQSIKGKRLGEALLLDALKTSLQISKNMGILAVVVDPIDEKAIGFYTQYGFILLPTSGKMFLPMKTIKDLFKDI</sequence>
<evidence type="ECO:0000256" key="3">
    <source>
        <dbReference type="ARBA" id="ARBA00022679"/>
    </source>
</evidence>
<evidence type="ECO:0000313" key="8">
    <source>
        <dbReference type="Proteomes" id="UP001317001"/>
    </source>
</evidence>
<keyword evidence="4" id="KW-0012">Acyltransferase</keyword>
<dbReference type="PANTHER" id="PTHR36449">
    <property type="entry name" value="ACETYLTRANSFERASE-RELATED"/>
    <property type="match status" value="1"/>
</dbReference>
<proteinExistence type="predicted"/>
<keyword evidence="1" id="KW-0678">Repressor</keyword>
<protein>
    <submittedName>
        <fullName evidence="7">GNAT family N-acetyltransferase</fullName>
    </submittedName>
</protein>
<comment type="catalytic activity">
    <reaction evidence="5">
        <text>glycyl-tRNA(Gly) + acetyl-CoA = N-acetylglycyl-tRNA(Gly) + CoA + H(+)</text>
        <dbReference type="Rhea" id="RHEA:81867"/>
        <dbReference type="Rhea" id="RHEA-COMP:9683"/>
        <dbReference type="Rhea" id="RHEA-COMP:19766"/>
        <dbReference type="ChEBI" id="CHEBI:15378"/>
        <dbReference type="ChEBI" id="CHEBI:57287"/>
        <dbReference type="ChEBI" id="CHEBI:57288"/>
        <dbReference type="ChEBI" id="CHEBI:78522"/>
        <dbReference type="ChEBI" id="CHEBI:232036"/>
    </reaction>
</comment>
<dbReference type="RefSeq" id="WP_257499021.1">
    <property type="nucleotide sequence ID" value="NZ_CP102382.1"/>
</dbReference>
<dbReference type="InterPro" id="IPR016181">
    <property type="entry name" value="Acyl_CoA_acyltransferase"/>
</dbReference>
<keyword evidence="3" id="KW-0808">Transferase</keyword>
<evidence type="ECO:0000256" key="5">
    <source>
        <dbReference type="ARBA" id="ARBA00049880"/>
    </source>
</evidence>
<gene>
    <name evidence="7" type="ORF">NPX36_12330</name>
</gene>
<evidence type="ECO:0000259" key="6">
    <source>
        <dbReference type="Pfam" id="PF00583"/>
    </source>
</evidence>
<dbReference type="InterPro" id="IPR000182">
    <property type="entry name" value="GNAT_dom"/>
</dbReference>
<dbReference type="Proteomes" id="UP001317001">
    <property type="component" value="Chromosome"/>
</dbReference>
<reference evidence="7 8" key="1">
    <citation type="submission" date="2022-08" db="EMBL/GenBank/DDBJ databases">
        <title>Myroides zhujiangensis sp. nov., a novel bacterium isolated from sediment in the Pearl River Estuary.</title>
        <authorList>
            <person name="Cui L."/>
        </authorList>
    </citation>
    <scope>NUCLEOTIDE SEQUENCE [LARGE SCALE GENOMIC DNA]</scope>
    <source>
        <strain evidence="7 8">SCSIO 72103</strain>
    </source>
</reference>
<dbReference type="SUPFAM" id="SSF55729">
    <property type="entry name" value="Acyl-CoA N-acyltransferases (Nat)"/>
    <property type="match status" value="1"/>
</dbReference>
<organism evidence="7 8">
    <name type="scientific">Paenimyroides aestuarii</name>
    <dbReference type="NCBI Taxonomy" id="2968490"/>
    <lineage>
        <taxon>Bacteria</taxon>
        <taxon>Pseudomonadati</taxon>
        <taxon>Bacteroidota</taxon>
        <taxon>Flavobacteriia</taxon>
        <taxon>Flavobacteriales</taxon>
        <taxon>Flavobacteriaceae</taxon>
        <taxon>Paenimyroides</taxon>
    </lineage>
</organism>
<dbReference type="EMBL" id="CP102382">
    <property type="protein sequence ID" value="UUV21097.1"/>
    <property type="molecule type" value="Genomic_DNA"/>
</dbReference>
<feature type="domain" description="N-acetyltransferase" evidence="6">
    <location>
        <begin position="36"/>
        <end position="145"/>
    </location>
</feature>
<evidence type="ECO:0000256" key="2">
    <source>
        <dbReference type="ARBA" id="ARBA00022649"/>
    </source>
</evidence>
<dbReference type="Gene3D" id="3.40.630.30">
    <property type="match status" value="1"/>
</dbReference>
<accession>A0ABY5NRA7</accession>
<evidence type="ECO:0000256" key="1">
    <source>
        <dbReference type="ARBA" id="ARBA00022491"/>
    </source>
</evidence>
<dbReference type="Pfam" id="PF00583">
    <property type="entry name" value="Acetyltransf_1"/>
    <property type="match status" value="1"/>
</dbReference>
<evidence type="ECO:0000313" key="7">
    <source>
        <dbReference type="EMBL" id="UUV21097.1"/>
    </source>
</evidence>
<dbReference type="PANTHER" id="PTHR36449:SF1">
    <property type="entry name" value="ACETYLTRANSFERASE"/>
    <property type="match status" value="1"/>
</dbReference>
<keyword evidence="8" id="KW-1185">Reference proteome</keyword>